<evidence type="ECO:0000313" key="9">
    <source>
        <dbReference type="EMBL" id="ASB40975.1"/>
    </source>
</evidence>
<gene>
    <name evidence="2" type="ORF">ADH66_00985</name>
    <name evidence="3" type="ORF">ADH66_01415</name>
    <name evidence="4" type="ORF">ADH66_03505</name>
    <name evidence="5" type="ORF">ADH66_05275</name>
    <name evidence="6" type="ORF">ADH66_05620</name>
    <name evidence="7" type="ORF">ADH66_06865</name>
    <name evidence="8" type="ORF">ADH66_06980</name>
    <name evidence="9" type="ORF">ADH66_10115</name>
    <name evidence="10" type="ORF">ADH66_11720</name>
    <name evidence="11" type="ORF">ADH66_16135</name>
    <name evidence="12" type="ORF">ADH66_16510</name>
    <name evidence="13" type="ORF">ADH66_16845</name>
    <name evidence="14" type="ORF">ADH66_18915</name>
</gene>
<evidence type="ECO:0000313" key="13">
    <source>
        <dbReference type="EMBL" id="ASB42182.1"/>
    </source>
</evidence>
<dbReference type="InterPro" id="IPR036397">
    <property type="entry name" value="RNaseH_sf"/>
</dbReference>
<reference evidence="15" key="2">
    <citation type="submission" date="2017-05" db="EMBL/GenBank/DDBJ databases">
        <title>Improved OligoMM genomes.</title>
        <authorList>
            <person name="Garzetti D."/>
        </authorList>
    </citation>
    <scope>NUCLEOTIDE SEQUENCE [LARGE SCALE GENOMIC DNA]</scope>
    <source>
        <strain evidence="15">KB18</strain>
    </source>
</reference>
<evidence type="ECO:0000313" key="15">
    <source>
        <dbReference type="Proteomes" id="UP000196710"/>
    </source>
</evidence>
<dbReference type="EMBL" id="CP021422">
    <property type="protein sequence ID" value="ASB42050.1"/>
    <property type="molecule type" value="Genomic_DNA"/>
</dbReference>
<keyword evidence="15" id="KW-1185">Reference proteome</keyword>
<protein>
    <recommendedName>
        <fullName evidence="1">Tc1-like transposase DDE domain-containing protein</fullName>
    </recommendedName>
</protein>
<dbReference type="PANTHER" id="PTHR46564:SF1">
    <property type="entry name" value="TRANSPOSASE"/>
    <property type="match status" value="1"/>
</dbReference>
<proteinExistence type="predicted"/>
<dbReference type="EMBL" id="CP021422">
    <property type="protein sequence ID" value="ASB39796.1"/>
    <property type="molecule type" value="Genomic_DNA"/>
</dbReference>
<evidence type="ECO:0000313" key="7">
    <source>
        <dbReference type="EMBL" id="ASB40409.1"/>
    </source>
</evidence>
<dbReference type="InterPro" id="IPR047655">
    <property type="entry name" value="Transpos_IS630-like"/>
</dbReference>
<evidence type="ECO:0000259" key="1">
    <source>
        <dbReference type="Pfam" id="PF13358"/>
    </source>
</evidence>
<dbReference type="EMBL" id="CP021422">
    <property type="protein sequence ID" value="ASB41263.1"/>
    <property type="molecule type" value="Genomic_DNA"/>
</dbReference>
<dbReference type="EMBL" id="CP021422">
    <property type="protein sequence ID" value="ASB39358.1"/>
    <property type="molecule type" value="Genomic_DNA"/>
</dbReference>
<dbReference type="NCBIfam" id="NF033545">
    <property type="entry name" value="transpos_IS630"/>
    <property type="match status" value="1"/>
</dbReference>
<dbReference type="Pfam" id="PF13358">
    <property type="entry name" value="DDE_3"/>
    <property type="match status" value="1"/>
</dbReference>
<dbReference type="PANTHER" id="PTHR46564">
    <property type="entry name" value="TRANSPOSASE"/>
    <property type="match status" value="1"/>
</dbReference>
<dbReference type="EMBL" id="CP021422">
    <property type="protein sequence ID" value="ASB42182.1"/>
    <property type="molecule type" value="Genomic_DNA"/>
</dbReference>
<evidence type="ECO:0000313" key="10">
    <source>
        <dbReference type="EMBL" id="ASB41263.1"/>
    </source>
</evidence>
<organism evidence="10 15">
    <name type="scientific">Acutalibacter muris</name>
    <dbReference type="NCBI Taxonomy" id="1796620"/>
    <lineage>
        <taxon>Bacteria</taxon>
        <taxon>Bacillati</taxon>
        <taxon>Bacillota</taxon>
        <taxon>Clostridia</taxon>
        <taxon>Eubacteriales</taxon>
        <taxon>Acutalibacteraceae</taxon>
        <taxon>Acutalibacter</taxon>
    </lineage>
</organism>
<dbReference type="EMBL" id="CP021422">
    <property type="protein sequence ID" value="ASB40121.1"/>
    <property type="molecule type" value="Genomic_DNA"/>
</dbReference>
<accession>A0ABM6L762</accession>
<evidence type="ECO:0000313" key="8">
    <source>
        <dbReference type="EMBL" id="ASB40429.1"/>
    </source>
</evidence>
<dbReference type="EMBL" id="CP021422">
    <property type="protein sequence ID" value="ASB42124.1"/>
    <property type="molecule type" value="Genomic_DNA"/>
</dbReference>
<dbReference type="EMBL" id="CP021422">
    <property type="protein sequence ID" value="ASB42534.1"/>
    <property type="molecule type" value="Genomic_DNA"/>
</dbReference>
<dbReference type="EMBL" id="CP021422">
    <property type="protein sequence ID" value="ASB40975.1"/>
    <property type="molecule type" value="Genomic_DNA"/>
</dbReference>
<evidence type="ECO:0000313" key="12">
    <source>
        <dbReference type="EMBL" id="ASB42124.1"/>
    </source>
</evidence>
<name>A0ABM6L762_9FIRM</name>
<dbReference type="EMBL" id="CP021422">
    <property type="protein sequence ID" value="ASB40409.1"/>
    <property type="molecule type" value="Genomic_DNA"/>
</dbReference>
<dbReference type="EMBL" id="CP021422">
    <property type="protein sequence ID" value="ASB39424.1"/>
    <property type="molecule type" value="Genomic_DNA"/>
</dbReference>
<dbReference type="InterPro" id="IPR038717">
    <property type="entry name" value="Tc1-like_DDE_dom"/>
</dbReference>
<evidence type="ECO:0000313" key="11">
    <source>
        <dbReference type="EMBL" id="ASB42050.1"/>
    </source>
</evidence>
<evidence type="ECO:0000313" key="4">
    <source>
        <dbReference type="EMBL" id="ASB39796.1"/>
    </source>
</evidence>
<dbReference type="EMBL" id="CP021422">
    <property type="protein sequence ID" value="ASB40182.1"/>
    <property type="molecule type" value="Genomic_DNA"/>
</dbReference>
<evidence type="ECO:0000313" key="5">
    <source>
        <dbReference type="EMBL" id="ASB40121.1"/>
    </source>
</evidence>
<feature type="domain" description="Tc1-like transposase DDE" evidence="1">
    <location>
        <begin position="12"/>
        <end position="143"/>
    </location>
</feature>
<evidence type="ECO:0000313" key="6">
    <source>
        <dbReference type="EMBL" id="ASB40182.1"/>
    </source>
</evidence>
<evidence type="ECO:0000313" key="3">
    <source>
        <dbReference type="EMBL" id="ASB39424.1"/>
    </source>
</evidence>
<evidence type="ECO:0000313" key="2">
    <source>
        <dbReference type="EMBL" id="ASB39358.1"/>
    </source>
</evidence>
<reference evidence="10" key="1">
    <citation type="journal article" date="2017" name="Genome Announc.">
        <title>High-Quality Whole-Genome Sequences of the Oligo-Mouse-Microbiota Bacterial Community.</title>
        <authorList>
            <person name="Garzetti D."/>
            <person name="Brugiroux S."/>
            <person name="Bunk B."/>
            <person name="Pukall R."/>
            <person name="McCoy K.D."/>
            <person name="Macpherson A.J."/>
            <person name="Stecher B."/>
        </authorList>
    </citation>
    <scope>NUCLEOTIDE SEQUENCE</scope>
    <source>
        <strain evidence="10">KB18</strain>
    </source>
</reference>
<dbReference type="Gene3D" id="3.30.420.10">
    <property type="entry name" value="Ribonuclease H-like superfamily/Ribonuclease H"/>
    <property type="match status" value="1"/>
</dbReference>
<dbReference type="Proteomes" id="UP000196710">
    <property type="component" value="Chromosome"/>
</dbReference>
<dbReference type="EMBL" id="CP021422">
    <property type="protein sequence ID" value="ASB40429.1"/>
    <property type="molecule type" value="Genomic_DNA"/>
</dbReference>
<evidence type="ECO:0000313" key="14">
    <source>
        <dbReference type="EMBL" id="ASB42534.1"/>
    </source>
</evidence>
<sequence>MDQRAKAENAVIYWGDETGIDNCSNCERGFAPKGQPPVLSVETKRERLNMLSALSRQGDVRFMMYEDSMNQQRLIQFMDRLIRTSNQKVFLILDNLKVHHGKKAAAWLDKHRDKIELFFLPPYAPESNPDEYLNHALKLSVHSGDLPRTIYDIRHKTTSFMRTLQHSPDKVSAFFQHNQISYILVRG</sequence>